<reference evidence="2 3" key="1">
    <citation type="submission" date="2016-06" db="EMBL/GenBank/DDBJ databases">
        <authorList>
            <person name="Kjaerup R.B."/>
            <person name="Dalgaard T.S."/>
            <person name="Juul-Madsen H.R."/>
        </authorList>
    </citation>
    <scope>NUCLEOTIDE SEQUENCE [LARGE SCALE GENOMIC DNA]</scope>
</reference>
<name>A0A1X7RN59_ZYMT9</name>
<dbReference type="EMBL" id="LT853694">
    <property type="protein sequence ID" value="SMQ48846.1"/>
    <property type="molecule type" value="Genomic_DNA"/>
</dbReference>
<proteinExistence type="predicted"/>
<accession>A0A1X7RN59</accession>
<evidence type="ECO:0000313" key="2">
    <source>
        <dbReference type="EMBL" id="SMQ48846.1"/>
    </source>
</evidence>
<dbReference type="Proteomes" id="UP000215127">
    <property type="component" value="Chromosome 3"/>
</dbReference>
<sequence>MIPTDHSPSGSGSDQAPHNHANHAVCNCANIRYDYSLVVPEIQVLQERADELLGQVKAFKGEQEEMGGVMVGDGGEGGEGVVRYADVLVGDEEGAQGKDGVQTKGKQIKIDGYKEGLSTEHVKTLGEFMAEVAETEMEDSNANLAESRKFGPDSKATDFTGEDVDTKAKYDEMSAMVDRITAKADTGQDVGGDVEDHIRAMKVFESEQRVRLKKASDAKTKAASTNETTTQKSKDSGERKKRYYESLMERIEAYEEDVANGGKAVRDALERKLSDDMDAMTITNDVQSWNTSRIPALRHSVASAQGDTNNDPLQVNFISSKEYGAKLSQEHTVESDATRVPPAPDNSVKAKQFQERKDKLWQKLAGWSPDVVSDSKAEKQEVITDEVLAADPEIDADDMYDLKTVSTNTSAATAFSAISEHDSEDHQSMTSAELDVPIIEDETNLKYSASTTTLTDKNPATMTTITHAALHPFSSSASFYRINPSMTYSIPLSTTDKTAARTAITRMHALIDLTRAHKSLLRASLAMRVKVDPRDKKTLKLLDTVGEGITKIRAGLVEVGVKFPSMN</sequence>
<evidence type="ECO:0000313" key="3">
    <source>
        <dbReference type="Proteomes" id="UP000215127"/>
    </source>
</evidence>
<gene>
    <name evidence="2" type="ORF">ZT3D7_G3996</name>
</gene>
<protein>
    <submittedName>
        <fullName evidence="2">Uncharacterized protein</fullName>
    </submittedName>
</protein>
<feature type="region of interest" description="Disordered" evidence="1">
    <location>
        <begin position="213"/>
        <end position="241"/>
    </location>
</feature>
<organism evidence="2 3">
    <name type="scientific">Zymoseptoria tritici (strain ST99CH_3D7)</name>
    <dbReference type="NCBI Taxonomy" id="1276538"/>
    <lineage>
        <taxon>Eukaryota</taxon>
        <taxon>Fungi</taxon>
        <taxon>Dikarya</taxon>
        <taxon>Ascomycota</taxon>
        <taxon>Pezizomycotina</taxon>
        <taxon>Dothideomycetes</taxon>
        <taxon>Dothideomycetidae</taxon>
        <taxon>Mycosphaerellales</taxon>
        <taxon>Mycosphaerellaceae</taxon>
        <taxon>Zymoseptoria</taxon>
    </lineage>
</organism>
<keyword evidence="3" id="KW-1185">Reference proteome</keyword>
<evidence type="ECO:0000256" key="1">
    <source>
        <dbReference type="SAM" id="MobiDB-lite"/>
    </source>
</evidence>
<feature type="compositionally biased region" description="Basic and acidic residues" evidence="1">
    <location>
        <begin position="232"/>
        <end position="241"/>
    </location>
</feature>
<dbReference type="AlphaFoldDB" id="A0A1X7RN59"/>